<dbReference type="InterPro" id="IPR005828">
    <property type="entry name" value="MFS_sugar_transport-like"/>
</dbReference>
<gene>
    <name evidence="13" type="ORF">BCR35DRAFT_334504</name>
</gene>
<dbReference type="GO" id="GO:0005351">
    <property type="term" value="F:carbohydrate:proton symporter activity"/>
    <property type="evidence" value="ECO:0007669"/>
    <property type="project" value="TreeGrafter"/>
</dbReference>
<keyword evidence="6 11" id="KW-0472">Membrane</keyword>
<dbReference type="Proteomes" id="UP000193467">
    <property type="component" value="Unassembled WGS sequence"/>
</dbReference>
<feature type="transmembrane region" description="Helical" evidence="11">
    <location>
        <begin position="357"/>
        <end position="374"/>
    </location>
</feature>
<organism evidence="13 14">
    <name type="scientific">Leucosporidium creatinivorum</name>
    <dbReference type="NCBI Taxonomy" id="106004"/>
    <lineage>
        <taxon>Eukaryota</taxon>
        <taxon>Fungi</taxon>
        <taxon>Dikarya</taxon>
        <taxon>Basidiomycota</taxon>
        <taxon>Pucciniomycotina</taxon>
        <taxon>Microbotryomycetes</taxon>
        <taxon>Leucosporidiales</taxon>
        <taxon>Leucosporidium</taxon>
    </lineage>
</organism>
<feature type="compositionally biased region" description="Polar residues" evidence="10">
    <location>
        <begin position="530"/>
        <end position="540"/>
    </location>
</feature>
<comment type="subcellular location">
    <subcellularLocation>
        <location evidence="1">Membrane</location>
        <topology evidence="1">Multi-pass membrane protein</topology>
    </subcellularLocation>
</comment>
<dbReference type="InterPro" id="IPR003663">
    <property type="entry name" value="Sugar/inositol_transpt"/>
</dbReference>
<evidence type="ECO:0000256" key="2">
    <source>
        <dbReference type="ARBA" id="ARBA00010992"/>
    </source>
</evidence>
<feature type="transmembrane region" description="Helical" evidence="11">
    <location>
        <begin position="138"/>
        <end position="156"/>
    </location>
</feature>
<evidence type="ECO:0000313" key="13">
    <source>
        <dbReference type="EMBL" id="ORY66948.1"/>
    </source>
</evidence>
<evidence type="ECO:0000256" key="4">
    <source>
        <dbReference type="ARBA" id="ARBA00022692"/>
    </source>
</evidence>
<keyword evidence="14" id="KW-1185">Reference proteome</keyword>
<dbReference type="PANTHER" id="PTHR48022:SF5">
    <property type="entry name" value="ALPHA-GLUCOSIDES PERMEASE MPH2-RELATED"/>
    <property type="match status" value="1"/>
</dbReference>
<dbReference type="NCBIfam" id="TIGR00879">
    <property type="entry name" value="SP"/>
    <property type="match status" value="1"/>
</dbReference>
<keyword evidence="7" id="KW-0462">Maltose metabolism</keyword>
<evidence type="ECO:0000256" key="3">
    <source>
        <dbReference type="ARBA" id="ARBA00022448"/>
    </source>
</evidence>
<evidence type="ECO:0000256" key="1">
    <source>
        <dbReference type="ARBA" id="ARBA00004141"/>
    </source>
</evidence>
<dbReference type="InterPro" id="IPR020846">
    <property type="entry name" value="MFS_dom"/>
</dbReference>
<protein>
    <submittedName>
        <fullName evidence="13">Alpha glucoside transporter</fullName>
    </submittedName>
</protein>
<dbReference type="Pfam" id="PF00083">
    <property type="entry name" value="Sugar_tr"/>
    <property type="match status" value="1"/>
</dbReference>
<comment type="similarity">
    <text evidence="2 9">Belongs to the major facilitator superfamily. Sugar transporter (TC 2.A.1.1) family.</text>
</comment>
<proteinExistence type="inferred from homology"/>
<keyword evidence="4 11" id="KW-0812">Transmembrane</keyword>
<dbReference type="InterPro" id="IPR050360">
    <property type="entry name" value="MFS_Sugar_Transporters"/>
</dbReference>
<evidence type="ECO:0000256" key="9">
    <source>
        <dbReference type="RuleBase" id="RU003346"/>
    </source>
</evidence>
<evidence type="ECO:0000256" key="7">
    <source>
        <dbReference type="ARBA" id="ARBA00026248"/>
    </source>
</evidence>
<dbReference type="PROSITE" id="PS50850">
    <property type="entry name" value="MFS"/>
    <property type="match status" value="1"/>
</dbReference>
<dbReference type="AlphaFoldDB" id="A0A1Y2E5U8"/>
<feature type="domain" description="Major facilitator superfamily (MFS) profile" evidence="12">
    <location>
        <begin position="61"/>
        <end position="505"/>
    </location>
</feature>
<evidence type="ECO:0000256" key="11">
    <source>
        <dbReference type="SAM" id="Phobius"/>
    </source>
</evidence>
<dbReference type="PANTHER" id="PTHR48022">
    <property type="entry name" value="PLASTIDIC GLUCOSE TRANSPORTER 4"/>
    <property type="match status" value="1"/>
</dbReference>
<feature type="transmembrane region" description="Helical" evidence="11">
    <location>
        <begin position="105"/>
        <end position="126"/>
    </location>
</feature>
<comment type="caution">
    <text evidence="13">The sequence shown here is derived from an EMBL/GenBank/DDBJ whole genome shotgun (WGS) entry which is preliminary data.</text>
</comment>
<evidence type="ECO:0000259" key="12">
    <source>
        <dbReference type="PROSITE" id="PS50850"/>
    </source>
</evidence>
<dbReference type="InterPro" id="IPR036259">
    <property type="entry name" value="MFS_trans_sf"/>
</dbReference>
<feature type="transmembrane region" description="Helical" evidence="11">
    <location>
        <begin position="55"/>
        <end position="85"/>
    </location>
</feature>
<feature type="transmembrane region" description="Helical" evidence="11">
    <location>
        <begin position="483"/>
        <end position="499"/>
    </location>
</feature>
<dbReference type="GO" id="GO:0000023">
    <property type="term" value="P:maltose metabolic process"/>
    <property type="evidence" value="ECO:0007669"/>
    <property type="project" value="UniProtKB-KW"/>
</dbReference>
<dbReference type="EMBL" id="MCGR01000061">
    <property type="protein sequence ID" value="ORY66948.1"/>
    <property type="molecule type" value="Genomic_DNA"/>
</dbReference>
<dbReference type="FunFam" id="1.20.1250.20:FF:000149">
    <property type="entry name" value="MFS transporter, SP family, general alpha glucoside:H+ symporter"/>
    <property type="match status" value="1"/>
</dbReference>
<dbReference type="InParanoid" id="A0A1Y2E5U8"/>
<keyword evidence="5 11" id="KW-1133">Transmembrane helix</keyword>
<dbReference type="GO" id="GO:0016020">
    <property type="term" value="C:membrane"/>
    <property type="evidence" value="ECO:0007669"/>
    <property type="project" value="UniProtKB-SubCell"/>
</dbReference>
<feature type="transmembrane region" description="Helical" evidence="11">
    <location>
        <begin position="381"/>
        <end position="403"/>
    </location>
</feature>
<dbReference type="SUPFAM" id="SSF103473">
    <property type="entry name" value="MFS general substrate transporter"/>
    <property type="match status" value="1"/>
</dbReference>
<feature type="transmembrane region" description="Helical" evidence="11">
    <location>
        <begin position="409"/>
        <end position="436"/>
    </location>
</feature>
<evidence type="ECO:0000313" key="14">
    <source>
        <dbReference type="Proteomes" id="UP000193467"/>
    </source>
</evidence>
<dbReference type="InterPro" id="IPR005829">
    <property type="entry name" value="Sugar_transporter_CS"/>
</dbReference>
<feature type="transmembrane region" description="Helical" evidence="11">
    <location>
        <begin position="231"/>
        <end position="249"/>
    </location>
</feature>
<dbReference type="PROSITE" id="PS00217">
    <property type="entry name" value="SUGAR_TRANSPORT_2"/>
    <property type="match status" value="1"/>
</dbReference>
<dbReference type="Gene3D" id="1.20.1250.20">
    <property type="entry name" value="MFS general substrate transporter like domains"/>
    <property type="match status" value="1"/>
</dbReference>
<accession>A0A1Y2E5U8</accession>
<evidence type="ECO:0000256" key="8">
    <source>
        <dbReference type="ARBA" id="ARBA00049119"/>
    </source>
</evidence>
<feature type="region of interest" description="Disordered" evidence="10">
    <location>
        <begin position="530"/>
        <end position="550"/>
    </location>
</feature>
<name>A0A1Y2E5U8_9BASI</name>
<feature type="transmembrane region" description="Helical" evidence="11">
    <location>
        <begin position="448"/>
        <end position="471"/>
    </location>
</feature>
<sequence length="558" mass="61701">MVPPKAGDVQVVSPDDVEVEHIKAEISDYDAVVQEARESSDAEVKMTLREGFKKYPAAIIWSAILSTAIIMEGFDVVLLGSFLGYPEFVKAYGTLQPDGKYNISPAWQTGLQNGALCGEIIGLFINGIVSERFGYRKTMIASLSAMICFIFIPFFAKNLTTLVIGEVLQGIPWGIFQTLTTAYAAEVCPTALRPILTSYVNACWVIGQLLASGVLRGLLSRTDEWAYRIPFALQWIWPAPLIIACIWAPESPWWLVRQGRTDDARKVMKRLTNSKEVTEAETDGSVALMIHTDAFEKSVTAGTSYWDCFKGVDLRRTEIACGAWIVQNWTGSAFMGYSTYFLQQAGFSVDRSFDLSIGQYAIGLTGTVGSWFLMRYLGRRTIYLGGMSILFVLLMIIGFLGLVPHNQGAVWAVGSMLLVFTFIYDITIGPVCYCLVAEIGSTRLRAKTVVLARNAYNIAGLINSLIMPRFLNVEALNAGAKTGWFWAGMCALCILWCYFRVPEPKGRTPGELDVLFSQKVSARKFSSTAADQFGHHSSPTLEKAESKQETVEHVEYTA</sequence>
<comment type="catalytic activity">
    <reaction evidence="8">
        <text>myo-inositol(out) + H(+)(out) = myo-inositol(in) + H(+)(in)</text>
        <dbReference type="Rhea" id="RHEA:60364"/>
        <dbReference type="ChEBI" id="CHEBI:15378"/>
        <dbReference type="ChEBI" id="CHEBI:17268"/>
    </reaction>
</comment>
<keyword evidence="3 9" id="KW-0813">Transport</keyword>
<dbReference type="OrthoDB" id="6612291at2759"/>
<evidence type="ECO:0000256" key="10">
    <source>
        <dbReference type="SAM" id="MobiDB-lite"/>
    </source>
</evidence>
<reference evidence="13 14" key="1">
    <citation type="submission" date="2016-07" db="EMBL/GenBank/DDBJ databases">
        <title>Pervasive Adenine N6-methylation of Active Genes in Fungi.</title>
        <authorList>
            <consortium name="DOE Joint Genome Institute"/>
            <person name="Mondo S.J."/>
            <person name="Dannebaum R.O."/>
            <person name="Kuo R.C."/>
            <person name="Labutti K."/>
            <person name="Haridas S."/>
            <person name="Kuo A."/>
            <person name="Salamov A."/>
            <person name="Ahrendt S.R."/>
            <person name="Lipzen A."/>
            <person name="Sullivan W."/>
            <person name="Andreopoulos W.B."/>
            <person name="Clum A."/>
            <person name="Lindquist E."/>
            <person name="Daum C."/>
            <person name="Ramamoorthy G.K."/>
            <person name="Gryganskyi A."/>
            <person name="Culley D."/>
            <person name="Magnuson J.K."/>
            <person name="James T.Y."/>
            <person name="O'Malley M.A."/>
            <person name="Stajich J.E."/>
            <person name="Spatafora J.W."/>
            <person name="Visel A."/>
            <person name="Grigoriev I.V."/>
        </authorList>
    </citation>
    <scope>NUCLEOTIDE SEQUENCE [LARGE SCALE GENOMIC DNA]</scope>
    <source>
        <strain evidence="13 14">62-1032</strain>
    </source>
</reference>
<evidence type="ECO:0000256" key="6">
    <source>
        <dbReference type="ARBA" id="ARBA00023136"/>
    </source>
</evidence>
<evidence type="ECO:0000256" key="5">
    <source>
        <dbReference type="ARBA" id="ARBA00022989"/>
    </source>
</evidence>